<dbReference type="Gene3D" id="1.10.10.60">
    <property type="entry name" value="Homeodomain-like"/>
    <property type="match status" value="1"/>
</dbReference>
<keyword evidence="6" id="KW-1185">Reference proteome</keyword>
<dbReference type="PANTHER" id="PTHR46796:SF13">
    <property type="entry name" value="HTH-TYPE TRANSCRIPTIONAL ACTIVATOR RHAS"/>
    <property type="match status" value="1"/>
</dbReference>
<dbReference type="EMBL" id="CP023777">
    <property type="protein sequence ID" value="ATL48170.1"/>
    <property type="molecule type" value="Genomic_DNA"/>
</dbReference>
<dbReference type="RefSeq" id="WP_098194547.1">
    <property type="nucleotide sequence ID" value="NZ_CP023777.1"/>
</dbReference>
<dbReference type="InterPro" id="IPR046532">
    <property type="entry name" value="DUF6597"/>
</dbReference>
<keyword evidence="3" id="KW-0804">Transcription</keyword>
<accession>A0A291QW64</accession>
<evidence type="ECO:0000313" key="5">
    <source>
        <dbReference type="EMBL" id="ATL48170.1"/>
    </source>
</evidence>
<dbReference type="GO" id="GO:0003700">
    <property type="term" value="F:DNA-binding transcription factor activity"/>
    <property type="evidence" value="ECO:0007669"/>
    <property type="project" value="InterPro"/>
</dbReference>
<dbReference type="OrthoDB" id="323290at2"/>
<evidence type="ECO:0000256" key="2">
    <source>
        <dbReference type="ARBA" id="ARBA00023125"/>
    </source>
</evidence>
<dbReference type="Proteomes" id="UP000220133">
    <property type="component" value="Chromosome"/>
</dbReference>
<organism evidence="5 6">
    <name type="scientific">Chitinophaga caeni</name>
    <dbReference type="NCBI Taxonomy" id="2029983"/>
    <lineage>
        <taxon>Bacteria</taxon>
        <taxon>Pseudomonadati</taxon>
        <taxon>Bacteroidota</taxon>
        <taxon>Chitinophagia</taxon>
        <taxon>Chitinophagales</taxon>
        <taxon>Chitinophagaceae</taxon>
        <taxon>Chitinophaga</taxon>
    </lineage>
</organism>
<evidence type="ECO:0000313" key="6">
    <source>
        <dbReference type="Proteomes" id="UP000220133"/>
    </source>
</evidence>
<dbReference type="PANTHER" id="PTHR46796">
    <property type="entry name" value="HTH-TYPE TRANSCRIPTIONAL ACTIVATOR RHAS-RELATED"/>
    <property type="match status" value="1"/>
</dbReference>
<dbReference type="AlphaFoldDB" id="A0A291QW64"/>
<keyword evidence="1" id="KW-0805">Transcription regulation</keyword>
<reference evidence="5 6" key="1">
    <citation type="submission" date="2017-10" db="EMBL/GenBank/DDBJ databases">
        <title>Paenichitinophaga pekingensis gen. nov., sp. nov., isolated from activated sludge.</title>
        <authorList>
            <person name="Jin D."/>
            <person name="Kong X."/>
            <person name="Deng Y."/>
            <person name="Bai Z."/>
        </authorList>
    </citation>
    <scope>NUCLEOTIDE SEQUENCE [LARGE SCALE GENOMIC DNA]</scope>
    <source>
        <strain evidence="5 6">13</strain>
    </source>
</reference>
<evidence type="ECO:0000259" key="4">
    <source>
        <dbReference type="PROSITE" id="PS01124"/>
    </source>
</evidence>
<dbReference type="InterPro" id="IPR050204">
    <property type="entry name" value="AraC_XylS_family_regulators"/>
</dbReference>
<dbReference type="Pfam" id="PF20240">
    <property type="entry name" value="DUF6597"/>
    <property type="match status" value="1"/>
</dbReference>
<dbReference type="PROSITE" id="PS01124">
    <property type="entry name" value="HTH_ARAC_FAMILY_2"/>
    <property type="match status" value="1"/>
</dbReference>
<sequence length="270" mass="30831">MATLPGIASCYQPQQPSVKAGAAVTYSELQPAMNLRSHIYCYWELRTRQVLTDSFYYRVVADGCIDIFFDISNEEAPYIMGLSSRYTSFETGNEFHYIGIRFLPVALPFICGLDAALVTDRCELLSDVLPGIAKELKPLLAGKKNIRTYKVVLDQYWSTLIENCPSTIDMRLMDALKKIIDTNGNVQLGKDLYCGLSDRQLRRLFHQYIGESPKLFSKIIRFQNLLRAKPSVASLKRHKLFFDAGYYDQAHFIKEFKLFYGDTPTIALDK</sequence>
<dbReference type="Pfam" id="PF12833">
    <property type="entry name" value="HTH_18"/>
    <property type="match status" value="1"/>
</dbReference>
<dbReference type="KEGG" id="cbae:COR50_13910"/>
<protein>
    <submittedName>
        <fullName evidence="5">Transcriptional regulator</fullName>
    </submittedName>
</protein>
<dbReference type="GO" id="GO:0043565">
    <property type="term" value="F:sequence-specific DNA binding"/>
    <property type="evidence" value="ECO:0007669"/>
    <property type="project" value="InterPro"/>
</dbReference>
<proteinExistence type="predicted"/>
<keyword evidence="2" id="KW-0238">DNA-binding</keyword>
<evidence type="ECO:0000256" key="3">
    <source>
        <dbReference type="ARBA" id="ARBA00023163"/>
    </source>
</evidence>
<dbReference type="InterPro" id="IPR018060">
    <property type="entry name" value="HTH_AraC"/>
</dbReference>
<name>A0A291QW64_9BACT</name>
<gene>
    <name evidence="5" type="ORF">COR50_13910</name>
</gene>
<feature type="domain" description="HTH araC/xylS-type" evidence="4">
    <location>
        <begin position="195"/>
        <end position="270"/>
    </location>
</feature>
<evidence type="ECO:0000256" key="1">
    <source>
        <dbReference type="ARBA" id="ARBA00023015"/>
    </source>
</evidence>